<evidence type="ECO:0008006" key="3">
    <source>
        <dbReference type="Google" id="ProtNLM"/>
    </source>
</evidence>
<sequence>MAASRLLYLSTHHLSAFAWQSGELTDERSFDASESGQAAFADYLAANSSSVFALLANVSEEGFHIETIPFLRGNDRQAIIARKLGQLFFNAKLQTALSLGHQKSRRKDERIMLAALTKPEVFAPWLDALASAELPLAGVYSLPLLAPLLLRKLGIPAQPCLLLTIQDQSLRQSYLDNGELHFSRLTPLHNSSIGGIAQTFSSEALKLQQYLVGQRLIGRRQPITAYLLAHASARKAIASSCVDSEALSFVILDIEDSARKCKFKTLPTETRCEPLFLHLLATDPPRAQFANDDQRHDYHLWLLRSIVRRVGTFALLSCLLLAGKQLFDAAQIRNEVEVLTTETGLTRQRYADIVKTFPAIPTSNENLRRVINRYVELERNSASPTTMFREISRALGSAEWVDLEAIDWQAGTVQRPPAPGGNVPGSELQPVDQETAIIHGTLRLGEGSNPRQVLAVFNRLVAALRGNRQLQVEVLQQPFDVESGKSLKGGDAALEGKESRSFKVQIRRTIGS</sequence>
<dbReference type="EMBL" id="JEMY01000057">
    <property type="protein sequence ID" value="EXI85277.1"/>
    <property type="molecule type" value="Genomic_DNA"/>
</dbReference>
<dbReference type="eggNOG" id="ENOG502Z8MQ">
    <property type="taxonomic scope" value="Bacteria"/>
</dbReference>
<keyword evidence="2" id="KW-1185">Reference proteome</keyword>
<organism evidence="1 2">
    <name type="scientific">Accumulibacter regalis</name>
    <dbReference type="NCBI Taxonomy" id="522306"/>
    <lineage>
        <taxon>Bacteria</taxon>
        <taxon>Pseudomonadati</taxon>
        <taxon>Pseudomonadota</taxon>
        <taxon>Betaproteobacteria</taxon>
        <taxon>Candidatus Accumulibacter</taxon>
    </lineage>
</organism>
<name>A0A011Q7Q5_ACCRE</name>
<protein>
    <recommendedName>
        <fullName evidence="3">GspL periplasmic domain-containing protein</fullName>
    </recommendedName>
</protein>
<evidence type="ECO:0000313" key="2">
    <source>
        <dbReference type="Proteomes" id="UP000022141"/>
    </source>
</evidence>
<reference evidence="1" key="1">
    <citation type="submission" date="2014-02" db="EMBL/GenBank/DDBJ databases">
        <title>Expanding our view of genomic diversity in Candidatus Accumulibacter clades.</title>
        <authorList>
            <person name="Skennerton C.T."/>
            <person name="Barr J.J."/>
            <person name="Slater F.R."/>
            <person name="Bond P.L."/>
            <person name="Tyson G.W."/>
        </authorList>
    </citation>
    <scope>NUCLEOTIDE SEQUENCE [LARGE SCALE GENOMIC DNA]</scope>
</reference>
<gene>
    <name evidence="1" type="ORF">AW11_03600</name>
</gene>
<dbReference type="AlphaFoldDB" id="A0A011Q7Q5"/>
<proteinExistence type="predicted"/>
<evidence type="ECO:0000313" key="1">
    <source>
        <dbReference type="EMBL" id="EXI85277.1"/>
    </source>
</evidence>
<dbReference type="PATRIC" id="fig|1454004.3.peg.3701"/>
<accession>A0A011Q7Q5</accession>
<dbReference type="STRING" id="1454004.AW11_03600"/>
<comment type="caution">
    <text evidence="1">The sequence shown here is derived from an EMBL/GenBank/DDBJ whole genome shotgun (WGS) entry which is preliminary data.</text>
</comment>
<dbReference type="Proteomes" id="UP000022141">
    <property type="component" value="Unassembled WGS sequence"/>
</dbReference>